<dbReference type="Proteomes" id="UP000244496">
    <property type="component" value="Plasmid unnamed2"/>
</dbReference>
<dbReference type="RefSeq" id="WP_108437616.1">
    <property type="nucleotide sequence ID" value="NZ_CP028920.1"/>
</dbReference>
<name>A0A2S0USL6_9RHOB</name>
<dbReference type="OrthoDB" id="7210143at2"/>
<accession>A0A2S0USL6</accession>
<dbReference type="AlphaFoldDB" id="A0A2S0USL6"/>
<evidence type="ECO:0000313" key="2">
    <source>
        <dbReference type="Proteomes" id="UP000244496"/>
    </source>
</evidence>
<dbReference type="KEGG" id="geh:HYN69_19750"/>
<gene>
    <name evidence="1" type="ORF">HYN69_19750</name>
</gene>
<geneLocation type="plasmid" evidence="1">
    <name>unnamed2</name>
</geneLocation>
<protein>
    <submittedName>
        <fullName evidence="1">Uncharacterized protein</fullName>
    </submittedName>
</protein>
<sequence length="139" mass="15197">MADYFTHFSCLLDVGTSENALAAHRMFVQSRLEDADRDEPLCCGFELSLQEGDAAYVLWIHDDLSGDVEQVIGFVLRLAEAFDLKGVWGFAYALTCSRPRLDAFGGGAHVIDLGARKSIGWTSTQEWLAAALNGEDAHA</sequence>
<dbReference type="EMBL" id="CP028920">
    <property type="protein sequence ID" value="AWB50816.1"/>
    <property type="molecule type" value="Genomic_DNA"/>
</dbReference>
<proteinExistence type="predicted"/>
<evidence type="ECO:0000313" key="1">
    <source>
        <dbReference type="EMBL" id="AWB50816.1"/>
    </source>
</evidence>
<reference evidence="1 2" key="1">
    <citation type="submission" date="2018-04" db="EMBL/GenBank/DDBJ databases">
        <title>Genome sequencing of Gemmobacter.</title>
        <authorList>
            <person name="Yi H."/>
            <person name="Baek M.-G."/>
        </authorList>
    </citation>
    <scope>NUCLEOTIDE SEQUENCE [LARGE SCALE GENOMIC DNA]</scope>
    <source>
        <strain evidence="1 2">HYN0069</strain>
        <plasmid evidence="2">Plasmid unnamed2</plasmid>
    </source>
</reference>
<keyword evidence="1" id="KW-0614">Plasmid</keyword>
<keyword evidence="2" id="KW-1185">Reference proteome</keyword>
<organism evidence="1 2">
    <name type="scientific">Paragemmobacter aquarius</name>
    <dbReference type="NCBI Taxonomy" id="2169400"/>
    <lineage>
        <taxon>Bacteria</taxon>
        <taxon>Pseudomonadati</taxon>
        <taxon>Pseudomonadota</taxon>
        <taxon>Alphaproteobacteria</taxon>
        <taxon>Rhodobacterales</taxon>
        <taxon>Paracoccaceae</taxon>
        <taxon>Paragemmobacter</taxon>
    </lineage>
</organism>